<dbReference type="AlphaFoldDB" id="A0AAW0AWQ6"/>
<accession>A0AAW0AWQ6</accession>
<protein>
    <submittedName>
        <fullName evidence="2">Uncharacterized protein</fullName>
    </submittedName>
</protein>
<dbReference type="EMBL" id="JAWWNJ010000047">
    <property type="protein sequence ID" value="KAK7017613.1"/>
    <property type="molecule type" value="Genomic_DNA"/>
</dbReference>
<gene>
    <name evidence="2" type="ORF">R3P38DRAFT_2984235</name>
</gene>
<feature type="region of interest" description="Disordered" evidence="1">
    <location>
        <begin position="29"/>
        <end position="60"/>
    </location>
</feature>
<dbReference type="Proteomes" id="UP001362999">
    <property type="component" value="Unassembled WGS sequence"/>
</dbReference>
<sequence length="145" mass="15950">MKRVCGSIVPLVSASTVLIRSHSVPVPVPRSPISLTASRRPTREHDTPPPPPLTSSTPFALTGTSTSTFMSASRIPARDHDTPMPCPLDGSLLFTPLTRRWRVHESHADFIHGIGIDRCVRVRDVAGEMEGYGWAMMRESRVTTH</sequence>
<proteinExistence type="predicted"/>
<reference evidence="2 3" key="1">
    <citation type="journal article" date="2024" name="J Genomics">
        <title>Draft genome sequencing and assembly of Favolaschia claudopus CIRM-BRFM 2984 isolated from oak limbs.</title>
        <authorList>
            <person name="Navarro D."/>
            <person name="Drula E."/>
            <person name="Chaduli D."/>
            <person name="Cazenave R."/>
            <person name="Ahrendt S."/>
            <person name="Wang J."/>
            <person name="Lipzen A."/>
            <person name="Daum C."/>
            <person name="Barry K."/>
            <person name="Grigoriev I.V."/>
            <person name="Favel A."/>
            <person name="Rosso M.N."/>
            <person name="Martin F."/>
        </authorList>
    </citation>
    <scope>NUCLEOTIDE SEQUENCE [LARGE SCALE GENOMIC DNA]</scope>
    <source>
        <strain evidence="2 3">CIRM-BRFM 2984</strain>
    </source>
</reference>
<keyword evidence="3" id="KW-1185">Reference proteome</keyword>
<evidence type="ECO:0000313" key="3">
    <source>
        <dbReference type="Proteomes" id="UP001362999"/>
    </source>
</evidence>
<name>A0AAW0AWQ6_9AGAR</name>
<evidence type="ECO:0000256" key="1">
    <source>
        <dbReference type="SAM" id="MobiDB-lite"/>
    </source>
</evidence>
<evidence type="ECO:0000313" key="2">
    <source>
        <dbReference type="EMBL" id="KAK7017613.1"/>
    </source>
</evidence>
<comment type="caution">
    <text evidence="2">The sequence shown here is derived from an EMBL/GenBank/DDBJ whole genome shotgun (WGS) entry which is preliminary data.</text>
</comment>
<organism evidence="2 3">
    <name type="scientific">Favolaschia claudopus</name>
    <dbReference type="NCBI Taxonomy" id="2862362"/>
    <lineage>
        <taxon>Eukaryota</taxon>
        <taxon>Fungi</taxon>
        <taxon>Dikarya</taxon>
        <taxon>Basidiomycota</taxon>
        <taxon>Agaricomycotina</taxon>
        <taxon>Agaricomycetes</taxon>
        <taxon>Agaricomycetidae</taxon>
        <taxon>Agaricales</taxon>
        <taxon>Marasmiineae</taxon>
        <taxon>Mycenaceae</taxon>
        <taxon>Favolaschia</taxon>
    </lineage>
</organism>